<feature type="transmembrane region" description="Helical" evidence="1">
    <location>
        <begin position="272"/>
        <end position="292"/>
    </location>
</feature>
<feature type="transmembrane region" description="Helical" evidence="1">
    <location>
        <begin position="328"/>
        <end position="348"/>
    </location>
</feature>
<name>A0A1F4WL26_UNCKA</name>
<comment type="caution">
    <text evidence="2">The sequence shown here is derived from an EMBL/GenBank/DDBJ whole genome shotgun (WGS) entry which is preliminary data.</text>
</comment>
<evidence type="ECO:0000256" key="1">
    <source>
        <dbReference type="SAM" id="Phobius"/>
    </source>
</evidence>
<evidence type="ECO:0000313" key="2">
    <source>
        <dbReference type="EMBL" id="OGC70100.1"/>
    </source>
</evidence>
<keyword evidence="1" id="KW-0812">Transmembrane</keyword>
<feature type="transmembrane region" description="Helical" evidence="1">
    <location>
        <begin position="304"/>
        <end position="322"/>
    </location>
</feature>
<feature type="transmembrane region" description="Helical" evidence="1">
    <location>
        <begin position="186"/>
        <end position="203"/>
    </location>
</feature>
<evidence type="ECO:0000313" key="3">
    <source>
        <dbReference type="Proteomes" id="UP000179113"/>
    </source>
</evidence>
<feature type="transmembrane region" description="Helical" evidence="1">
    <location>
        <begin position="360"/>
        <end position="380"/>
    </location>
</feature>
<feature type="transmembrane region" description="Helical" evidence="1">
    <location>
        <begin position="120"/>
        <end position="135"/>
    </location>
</feature>
<dbReference type="AlphaFoldDB" id="A0A1F4WL26"/>
<feature type="transmembrane region" description="Helical" evidence="1">
    <location>
        <begin position="95"/>
        <end position="113"/>
    </location>
</feature>
<feature type="transmembrane region" description="Helical" evidence="1">
    <location>
        <begin position="18"/>
        <end position="36"/>
    </location>
</feature>
<proteinExistence type="predicted"/>
<organism evidence="2 3">
    <name type="scientific">candidate division WWE3 bacterium RIFOXYC1_FULL_39_7</name>
    <dbReference type="NCBI Taxonomy" id="1802643"/>
    <lineage>
        <taxon>Bacteria</taxon>
        <taxon>Katanobacteria</taxon>
    </lineage>
</organism>
<gene>
    <name evidence="2" type="ORF">A2415_00685</name>
</gene>
<dbReference type="EMBL" id="MEWA01000010">
    <property type="protein sequence ID" value="OGC70100.1"/>
    <property type="molecule type" value="Genomic_DNA"/>
</dbReference>
<dbReference type="Proteomes" id="UP000179113">
    <property type="component" value="Unassembled WGS sequence"/>
</dbReference>
<keyword evidence="1" id="KW-1133">Transmembrane helix</keyword>
<protein>
    <recommendedName>
        <fullName evidence="4">Glycosyltransferase RgtA/B/C/D-like domain-containing protein</fullName>
    </recommendedName>
</protein>
<keyword evidence="1" id="KW-0472">Membrane</keyword>
<sequence>MHSFKIPGDPIYKVNKSTFVFLCKIALLFLSVNLFFDRSWVGEDAFIFFRYIDNFVNGHGLVFNLNERVEGFTSPLWVFVLSGIRYVTHFPLRPTAILFGVLLSTISIALLIFKDNKHRIFFPIGVVLLVTNSAFRDFATSGFETSQTYILLVILALLIKHGKINKHPFVIGLISSLLILNRPESFLIFMYLAFIYTAGLLTFRNRKLKFDPQAIKKFVLFLLPVIIFVGGYQIFRMGYYASLLPNTFYAKKGGEFYIEQGINYLSDFTKSYPITFIIFLVTLISILINRILRIVEDKYFVGRVHLFLMLFLLSLYVLYAGGDYMHGRSLLMVFILSMILINDFYELILESVADYKGYSLGPYVASGLFILIIFFCVSIFQRPVSVRAGKQLNNINDERSHFGVKFERKKFKQFLMQEITPEFGWKDRGYYYKEVSEAVDLPITVVNWNIGFFGYAAGPDVSVMGSILTDPILARFPIEKRGKIGHENSAHWEYILSRKPTISYTPFTQWNLNAHFKYQDAEHSSVIGDDSNDSFPPILDLSNTEFIERFSKLIGKDIKKSVDDAQHEYLKNLKQEDLKLLKYDAEEYFGFLKVYWYPYANAADKELFNKRRAELFGLDTTSSYEEYIKTSEIKDQQFFEKISGPLTLSDFSRNIVYSITNE</sequence>
<accession>A0A1F4WL26</accession>
<evidence type="ECO:0008006" key="4">
    <source>
        <dbReference type="Google" id="ProtNLM"/>
    </source>
</evidence>
<feature type="transmembrane region" description="Helical" evidence="1">
    <location>
        <begin position="215"/>
        <end position="235"/>
    </location>
</feature>
<reference evidence="2 3" key="1">
    <citation type="journal article" date="2016" name="Nat. Commun.">
        <title>Thousands of microbial genomes shed light on interconnected biogeochemical processes in an aquifer system.</title>
        <authorList>
            <person name="Anantharaman K."/>
            <person name="Brown C.T."/>
            <person name="Hug L.A."/>
            <person name="Sharon I."/>
            <person name="Castelle C.J."/>
            <person name="Probst A.J."/>
            <person name="Thomas B.C."/>
            <person name="Singh A."/>
            <person name="Wilkins M.J."/>
            <person name="Karaoz U."/>
            <person name="Brodie E.L."/>
            <person name="Williams K.H."/>
            <person name="Hubbard S.S."/>
            <person name="Banfield J.F."/>
        </authorList>
    </citation>
    <scope>NUCLEOTIDE SEQUENCE [LARGE SCALE GENOMIC DNA]</scope>
</reference>